<keyword evidence="3" id="KW-1185">Reference proteome</keyword>
<dbReference type="GO" id="GO:0003677">
    <property type="term" value="F:DNA binding"/>
    <property type="evidence" value="ECO:0007669"/>
    <property type="project" value="InterPro"/>
</dbReference>
<dbReference type="InterPro" id="IPR037914">
    <property type="entry name" value="SpoVT-AbrB_sf"/>
</dbReference>
<evidence type="ECO:0000313" key="3">
    <source>
        <dbReference type="Proteomes" id="UP000010473"/>
    </source>
</evidence>
<feature type="domain" description="SpoVT-AbrB" evidence="1">
    <location>
        <begin position="10"/>
        <end position="55"/>
    </location>
</feature>
<dbReference type="NCBIfam" id="TIGR01439">
    <property type="entry name" value="lp_hng_hel_AbrB"/>
    <property type="match status" value="1"/>
</dbReference>
<proteinExistence type="predicted"/>
<gene>
    <name evidence="2" type="ordered locus">Sta7437_3783</name>
</gene>
<reference evidence="3" key="1">
    <citation type="journal article" date="2013" name="Proc. Natl. Acad. Sci. U.S.A.">
        <title>Improving the coverage of the cyanobacterial phylum using diversity-driven genome sequencing.</title>
        <authorList>
            <person name="Shih P.M."/>
            <person name="Wu D."/>
            <person name="Latifi A."/>
            <person name="Axen S.D."/>
            <person name="Fewer D.P."/>
            <person name="Talla E."/>
            <person name="Calteau A."/>
            <person name="Cai F."/>
            <person name="Tandeau de Marsac N."/>
            <person name="Rippka R."/>
            <person name="Herdman M."/>
            <person name="Sivonen K."/>
            <person name="Coursin T."/>
            <person name="Laurent T."/>
            <person name="Goodwin L."/>
            <person name="Nolan M."/>
            <person name="Davenport K.W."/>
            <person name="Han C.S."/>
            <person name="Rubin E.M."/>
            <person name="Eisen J.A."/>
            <person name="Woyke T."/>
            <person name="Gugger M."/>
            <person name="Kerfeld C.A."/>
        </authorList>
    </citation>
    <scope>NUCLEOTIDE SEQUENCE [LARGE SCALE GENOMIC DNA]</scope>
    <source>
        <strain evidence="3">ATCC 29371 / PCC 7437</strain>
    </source>
</reference>
<dbReference type="OrthoDB" id="426345at2"/>
<evidence type="ECO:0000313" key="2">
    <source>
        <dbReference type="EMBL" id="AFZ37275.1"/>
    </source>
</evidence>
<dbReference type="KEGG" id="scs:Sta7437_3783"/>
<protein>
    <submittedName>
        <fullName evidence="2">Transcriptional regulator, AbrB family</fullName>
    </submittedName>
</protein>
<dbReference type="Proteomes" id="UP000010473">
    <property type="component" value="Chromosome"/>
</dbReference>
<organism evidence="2 3">
    <name type="scientific">Stanieria cyanosphaera (strain ATCC 29371 / PCC 7437)</name>
    <dbReference type="NCBI Taxonomy" id="111780"/>
    <lineage>
        <taxon>Bacteria</taxon>
        <taxon>Bacillati</taxon>
        <taxon>Cyanobacteriota</taxon>
        <taxon>Cyanophyceae</taxon>
        <taxon>Pleurocapsales</taxon>
        <taxon>Dermocarpellaceae</taxon>
        <taxon>Stanieria</taxon>
    </lineage>
</organism>
<dbReference type="HOGENOM" id="CLU_168078_2_0_3"/>
<evidence type="ECO:0000259" key="1">
    <source>
        <dbReference type="SMART" id="SM00966"/>
    </source>
</evidence>
<dbReference type="RefSeq" id="WP_015194936.1">
    <property type="nucleotide sequence ID" value="NC_019748.1"/>
</dbReference>
<name>K9XXE9_STAC7</name>
<sequence>MAIAKNKLTSKVTQKYQATIPQVVREKLAIEKGDRVIFEIQDEKVVLKKLSPVDWEYLESVSATLSEWSSEADEEAYGDL</sequence>
<dbReference type="Gene3D" id="2.10.260.10">
    <property type="match status" value="1"/>
</dbReference>
<dbReference type="PANTHER" id="PTHR34860">
    <property type="entry name" value="REPRESSOR-LIKE PROTEIN SSO7C3"/>
    <property type="match status" value="1"/>
</dbReference>
<dbReference type="SMART" id="SM00966">
    <property type="entry name" value="SpoVT_AbrB"/>
    <property type="match status" value="1"/>
</dbReference>
<dbReference type="InterPro" id="IPR052975">
    <property type="entry name" value="Repressor-like_regulatory"/>
</dbReference>
<dbReference type="SUPFAM" id="SSF89447">
    <property type="entry name" value="AbrB/MazE/MraZ-like"/>
    <property type="match status" value="1"/>
</dbReference>
<dbReference type="InterPro" id="IPR007159">
    <property type="entry name" value="SpoVT-AbrB_dom"/>
</dbReference>
<dbReference type="EMBL" id="CP003653">
    <property type="protein sequence ID" value="AFZ37275.1"/>
    <property type="molecule type" value="Genomic_DNA"/>
</dbReference>
<dbReference type="Pfam" id="PF04014">
    <property type="entry name" value="MazE_antitoxin"/>
    <property type="match status" value="1"/>
</dbReference>
<dbReference type="STRING" id="111780.Sta7437_3783"/>
<accession>K9XXE9</accession>
<dbReference type="PANTHER" id="PTHR34860:SF6">
    <property type="entry name" value="REPRESSOR-LIKE PROTEIN SSO7C3"/>
    <property type="match status" value="1"/>
</dbReference>
<dbReference type="eggNOG" id="COG2002">
    <property type="taxonomic scope" value="Bacteria"/>
</dbReference>
<dbReference type="AlphaFoldDB" id="K9XXE9"/>